<sequence length="342" mass="36905">MWRRRTPSTRRSIRSSSRRSPRPPTRPRSPTEPTGPHSTGRTATARKEETVTYQSERDERAPGVVSVQGASYDTTEARPGRAFLARGTGRLTSKTWFVLVAGAILPILALTTWTLVSANDLVPSSRLPSPADVWFAGVDLAERGLLASDVAISVQRVLLGFGIGAALGLSVGAIVGLSRIGDILLSPSLAALRAVPSLAWVPLLILWFKIGEDSKVILIAIGAFFPVYTTVSAALRHVDRQLVEAGRAFGLGGPRLFATVQLPAVIPSVISGLRLALAQAWLFLVAAELIASSMGLGFRLVDSQNNGRIDRIFFVIILLAVLGKLSDSLVGLFERWIKRRWT</sequence>
<feature type="transmembrane region" description="Helical" evidence="7">
    <location>
        <begin position="313"/>
        <end position="333"/>
    </location>
</feature>
<feature type="transmembrane region" description="Helical" evidence="7">
    <location>
        <begin position="216"/>
        <end position="235"/>
    </location>
</feature>
<dbReference type="FunFam" id="1.10.3720.10:FF:000003">
    <property type="entry name" value="Aliphatic sulfonate ABC transporter permease"/>
    <property type="match status" value="1"/>
</dbReference>
<dbReference type="PROSITE" id="PS50928">
    <property type="entry name" value="ABC_TM1"/>
    <property type="match status" value="1"/>
</dbReference>
<keyword evidence="6 7" id="KW-0472">Membrane</keyword>
<keyword evidence="2 7" id="KW-0813">Transport</keyword>
<evidence type="ECO:0000256" key="3">
    <source>
        <dbReference type="ARBA" id="ARBA00022475"/>
    </source>
</evidence>
<dbReference type="InterPro" id="IPR000515">
    <property type="entry name" value="MetI-like"/>
</dbReference>
<reference evidence="10 11" key="1">
    <citation type="submission" date="2018-12" db="EMBL/GenBank/DDBJ databases">
        <authorList>
            <person name="Li F."/>
        </authorList>
    </citation>
    <scope>NUCLEOTIDE SEQUENCE [LARGE SCALE GENOMIC DNA]</scope>
    <source>
        <strain evidence="10 11">11W25H-1</strain>
    </source>
</reference>
<dbReference type="GO" id="GO:0042918">
    <property type="term" value="P:alkanesulfonate transmembrane transport"/>
    <property type="evidence" value="ECO:0007669"/>
    <property type="project" value="UniProtKB-ARBA"/>
</dbReference>
<feature type="transmembrane region" description="Helical" evidence="7">
    <location>
        <begin position="281"/>
        <end position="301"/>
    </location>
</feature>
<proteinExistence type="inferred from homology"/>
<dbReference type="EMBL" id="RZNB01000001">
    <property type="protein sequence ID" value="RWZ53086.1"/>
    <property type="molecule type" value="Genomic_DNA"/>
</dbReference>
<evidence type="ECO:0000256" key="4">
    <source>
        <dbReference type="ARBA" id="ARBA00022692"/>
    </source>
</evidence>
<gene>
    <name evidence="10" type="ORF">ELQ90_03950</name>
</gene>
<dbReference type="AlphaFoldDB" id="A0A3S5CFJ0"/>
<evidence type="ECO:0000256" key="2">
    <source>
        <dbReference type="ARBA" id="ARBA00022448"/>
    </source>
</evidence>
<feature type="compositionally biased region" description="Basic and acidic residues" evidence="8">
    <location>
        <begin position="45"/>
        <end position="61"/>
    </location>
</feature>
<feature type="transmembrane region" description="Helical" evidence="7">
    <location>
        <begin position="96"/>
        <end position="116"/>
    </location>
</feature>
<dbReference type="GO" id="GO:0010438">
    <property type="term" value="P:cellular response to sulfur starvation"/>
    <property type="evidence" value="ECO:0007669"/>
    <property type="project" value="TreeGrafter"/>
</dbReference>
<feature type="transmembrane region" description="Helical" evidence="7">
    <location>
        <begin position="190"/>
        <end position="210"/>
    </location>
</feature>
<dbReference type="PANTHER" id="PTHR30151:SF39">
    <property type="entry name" value="ABC TRANSPORTER PERMEASE PROTEIN"/>
    <property type="match status" value="1"/>
</dbReference>
<evidence type="ECO:0000313" key="10">
    <source>
        <dbReference type="EMBL" id="RWZ53086.1"/>
    </source>
</evidence>
<dbReference type="Proteomes" id="UP000288547">
    <property type="component" value="Unassembled WGS sequence"/>
</dbReference>
<dbReference type="Gene3D" id="1.10.3720.10">
    <property type="entry name" value="MetI-like"/>
    <property type="match status" value="1"/>
</dbReference>
<keyword evidence="11" id="KW-1185">Reference proteome</keyword>
<evidence type="ECO:0000313" key="11">
    <source>
        <dbReference type="Proteomes" id="UP000288547"/>
    </source>
</evidence>
<keyword evidence="5 7" id="KW-1133">Transmembrane helix</keyword>
<evidence type="ECO:0000256" key="5">
    <source>
        <dbReference type="ARBA" id="ARBA00022989"/>
    </source>
</evidence>
<feature type="region of interest" description="Disordered" evidence="8">
    <location>
        <begin position="1"/>
        <end position="72"/>
    </location>
</feature>
<organism evidence="10 11">
    <name type="scientific">Labedella phragmitis</name>
    <dbReference type="NCBI Taxonomy" id="2498849"/>
    <lineage>
        <taxon>Bacteria</taxon>
        <taxon>Bacillati</taxon>
        <taxon>Actinomycetota</taxon>
        <taxon>Actinomycetes</taxon>
        <taxon>Micrococcales</taxon>
        <taxon>Microbacteriaceae</taxon>
        <taxon>Labedella</taxon>
    </lineage>
</organism>
<dbReference type="GO" id="GO:0005886">
    <property type="term" value="C:plasma membrane"/>
    <property type="evidence" value="ECO:0007669"/>
    <property type="project" value="UniProtKB-SubCell"/>
</dbReference>
<feature type="transmembrane region" description="Helical" evidence="7">
    <location>
        <begin position="157"/>
        <end position="178"/>
    </location>
</feature>
<dbReference type="InterPro" id="IPR035906">
    <property type="entry name" value="MetI-like_sf"/>
</dbReference>
<dbReference type="OrthoDB" id="9796361at2"/>
<feature type="compositionally biased region" description="Basic residues" evidence="8">
    <location>
        <begin position="1"/>
        <end position="21"/>
    </location>
</feature>
<keyword evidence="3" id="KW-1003">Cell membrane</keyword>
<comment type="caution">
    <text evidence="10">The sequence shown here is derived from an EMBL/GenBank/DDBJ whole genome shotgun (WGS) entry which is preliminary data.</text>
</comment>
<dbReference type="SUPFAM" id="SSF161098">
    <property type="entry name" value="MetI-like"/>
    <property type="match status" value="1"/>
</dbReference>
<dbReference type="PANTHER" id="PTHR30151">
    <property type="entry name" value="ALKANE SULFONATE ABC TRANSPORTER-RELATED, MEMBRANE SUBUNIT"/>
    <property type="match status" value="1"/>
</dbReference>
<comment type="similarity">
    <text evidence="7">Belongs to the binding-protein-dependent transport system permease family.</text>
</comment>
<keyword evidence="4 7" id="KW-0812">Transmembrane</keyword>
<evidence type="ECO:0000256" key="8">
    <source>
        <dbReference type="SAM" id="MobiDB-lite"/>
    </source>
</evidence>
<evidence type="ECO:0000259" key="9">
    <source>
        <dbReference type="PROSITE" id="PS50928"/>
    </source>
</evidence>
<comment type="subcellular location">
    <subcellularLocation>
        <location evidence="1 7">Cell membrane</location>
        <topology evidence="1 7">Multi-pass membrane protein</topology>
    </subcellularLocation>
</comment>
<dbReference type="CDD" id="cd06261">
    <property type="entry name" value="TM_PBP2"/>
    <property type="match status" value="1"/>
</dbReference>
<evidence type="ECO:0000256" key="1">
    <source>
        <dbReference type="ARBA" id="ARBA00004651"/>
    </source>
</evidence>
<evidence type="ECO:0000256" key="7">
    <source>
        <dbReference type="RuleBase" id="RU363032"/>
    </source>
</evidence>
<name>A0A3S5CFJ0_9MICO</name>
<accession>A0A3S5CFJ0</accession>
<dbReference type="Pfam" id="PF00528">
    <property type="entry name" value="BPD_transp_1"/>
    <property type="match status" value="1"/>
</dbReference>
<feature type="domain" description="ABC transmembrane type-1" evidence="9">
    <location>
        <begin position="146"/>
        <end position="330"/>
    </location>
</feature>
<evidence type="ECO:0000256" key="6">
    <source>
        <dbReference type="ARBA" id="ARBA00023136"/>
    </source>
</evidence>
<protein>
    <submittedName>
        <fullName evidence="10">ABC transporter permease</fullName>
    </submittedName>
</protein>